<dbReference type="Proteomes" id="UP000011083">
    <property type="component" value="Unassembled WGS sequence"/>
</dbReference>
<dbReference type="GeneID" id="14921207"/>
<feature type="region of interest" description="Disordered" evidence="1">
    <location>
        <begin position="1"/>
        <end position="21"/>
    </location>
</feature>
<dbReference type="VEuPathDB" id="AmoebaDB:ACA1_185910"/>
<feature type="compositionally biased region" description="Basic and acidic residues" evidence="1">
    <location>
        <begin position="1"/>
        <end position="13"/>
    </location>
</feature>
<dbReference type="AlphaFoldDB" id="L8H792"/>
<gene>
    <name evidence="2" type="ORF">ACA1_185910</name>
</gene>
<evidence type="ECO:0000313" key="2">
    <source>
        <dbReference type="EMBL" id="ELR20356.1"/>
    </source>
</evidence>
<organism evidence="2 3">
    <name type="scientific">Acanthamoeba castellanii (strain ATCC 30010 / Neff)</name>
    <dbReference type="NCBI Taxonomy" id="1257118"/>
    <lineage>
        <taxon>Eukaryota</taxon>
        <taxon>Amoebozoa</taxon>
        <taxon>Discosea</taxon>
        <taxon>Longamoebia</taxon>
        <taxon>Centramoebida</taxon>
        <taxon>Acanthamoebidae</taxon>
        <taxon>Acanthamoeba</taxon>
    </lineage>
</organism>
<dbReference type="KEGG" id="acan:ACA1_185910"/>
<protein>
    <submittedName>
        <fullName evidence="2">Uncharacterized protein</fullName>
    </submittedName>
</protein>
<accession>L8H792</accession>
<name>L8H792_ACACF</name>
<evidence type="ECO:0000313" key="3">
    <source>
        <dbReference type="Proteomes" id="UP000011083"/>
    </source>
</evidence>
<keyword evidence="3" id="KW-1185">Reference proteome</keyword>
<dbReference type="RefSeq" id="XP_004342550.1">
    <property type="nucleotide sequence ID" value="XM_004342501.1"/>
</dbReference>
<proteinExistence type="predicted"/>
<dbReference type="OrthoDB" id="601405at2759"/>
<sequence length="67" mass="7285">MVRPPALRDVEKPKKMRKSLDTLGIPQEQLLQEQMALFAKARNALNSSKGGEAAPSPSLDVGQPTDQ</sequence>
<feature type="region of interest" description="Disordered" evidence="1">
    <location>
        <begin position="46"/>
        <end position="67"/>
    </location>
</feature>
<evidence type="ECO:0000256" key="1">
    <source>
        <dbReference type="SAM" id="MobiDB-lite"/>
    </source>
</evidence>
<reference evidence="2 3" key="1">
    <citation type="journal article" date="2013" name="Genome Biol.">
        <title>Genome of Acanthamoeba castellanii highlights extensive lateral gene transfer and early evolution of tyrosine kinase signaling.</title>
        <authorList>
            <person name="Clarke M."/>
            <person name="Lohan A.J."/>
            <person name="Liu B."/>
            <person name="Lagkouvardos I."/>
            <person name="Roy S."/>
            <person name="Zafar N."/>
            <person name="Bertelli C."/>
            <person name="Schilde C."/>
            <person name="Kianianmomeni A."/>
            <person name="Burglin T.R."/>
            <person name="Frech C."/>
            <person name="Turcotte B."/>
            <person name="Kopec K.O."/>
            <person name="Synnott J.M."/>
            <person name="Choo C."/>
            <person name="Paponov I."/>
            <person name="Finkler A."/>
            <person name="Soon Heng Tan C."/>
            <person name="Hutchins A.P."/>
            <person name="Weinmeier T."/>
            <person name="Rattei T."/>
            <person name="Chu J.S."/>
            <person name="Gimenez G."/>
            <person name="Irimia M."/>
            <person name="Rigden D.J."/>
            <person name="Fitzpatrick D.A."/>
            <person name="Lorenzo-Morales J."/>
            <person name="Bateman A."/>
            <person name="Chiu C.H."/>
            <person name="Tang P."/>
            <person name="Hegemann P."/>
            <person name="Fromm H."/>
            <person name="Raoult D."/>
            <person name="Greub G."/>
            <person name="Miranda-Saavedra D."/>
            <person name="Chen N."/>
            <person name="Nash P."/>
            <person name="Ginger M.L."/>
            <person name="Horn M."/>
            <person name="Schaap P."/>
            <person name="Caler L."/>
            <person name="Loftus B."/>
        </authorList>
    </citation>
    <scope>NUCLEOTIDE SEQUENCE [LARGE SCALE GENOMIC DNA]</scope>
    <source>
        <strain evidence="2 3">Neff</strain>
    </source>
</reference>
<dbReference type="EMBL" id="KB007920">
    <property type="protein sequence ID" value="ELR20356.1"/>
    <property type="molecule type" value="Genomic_DNA"/>
</dbReference>